<dbReference type="EMBL" id="MDSU01000018">
    <property type="protein sequence ID" value="OSS41189.1"/>
    <property type="molecule type" value="Genomic_DNA"/>
</dbReference>
<dbReference type="PANTHER" id="PTHR42966:SF1">
    <property type="entry name" value="SIALIC ACID SYNTHASE"/>
    <property type="match status" value="1"/>
</dbReference>
<dbReference type="EC" id="2.5.1.56" evidence="2"/>
<dbReference type="STRING" id="1562698.DESAMIL20_742"/>
<proteinExistence type="predicted"/>
<dbReference type="GO" id="GO:0050462">
    <property type="term" value="F:N-acetylneuraminate synthase activity"/>
    <property type="evidence" value="ECO:0007669"/>
    <property type="project" value="UniProtKB-EC"/>
</dbReference>
<feature type="domain" description="PseI/NeuA/B-like" evidence="1">
    <location>
        <begin position="23"/>
        <end position="254"/>
    </location>
</feature>
<protein>
    <submittedName>
        <fullName evidence="2">N-acetylneuraminate synthase</fullName>
        <ecNumber evidence="2">2.5.1.56</ecNumber>
    </submittedName>
</protein>
<organism evidence="2 3">
    <name type="scientific">Desulfurella amilsii</name>
    <dbReference type="NCBI Taxonomy" id="1562698"/>
    <lineage>
        <taxon>Bacteria</taxon>
        <taxon>Pseudomonadati</taxon>
        <taxon>Campylobacterota</taxon>
        <taxon>Desulfurellia</taxon>
        <taxon>Desulfurellales</taxon>
        <taxon>Desulfurellaceae</taxon>
        <taxon>Desulfurella</taxon>
    </lineage>
</organism>
<dbReference type="Proteomes" id="UP000194141">
    <property type="component" value="Unassembled WGS sequence"/>
</dbReference>
<dbReference type="PANTHER" id="PTHR42966">
    <property type="entry name" value="N-ACETYLNEURAMINATE SYNTHASE"/>
    <property type="match status" value="1"/>
</dbReference>
<sequence>MVEFIVEVSSNHNNDLNRCVEFIDTASKIGCSGVKFQLFKIDELFAKEALDCFKELRERKQWELNPSFIPEIAKACKRNNMKFICTPFYLDAVGILEPYVDAFKIASYEILWQDLLKSCAQTKKPMIVSTGMATLDEVRYAVETVFENDCSDLTLLHCTSNYPTLPKDCNLRSIETMRQALPKNIKFGWSDHTVNFGVIHRAIHKYNVSMVEFHMDLDGKGKEYQMGHCFLPDQVKALIKSVQDAFLANGSGKKEPQDSEFKERLWRADPIDGLRPLKGLRKSLCKKQ</sequence>
<dbReference type="GO" id="GO:0047444">
    <property type="term" value="F:N-acylneuraminate-9-phosphate synthase activity"/>
    <property type="evidence" value="ECO:0007669"/>
    <property type="project" value="TreeGrafter"/>
</dbReference>
<dbReference type="InterPro" id="IPR051690">
    <property type="entry name" value="PseI-like"/>
</dbReference>
<keyword evidence="3" id="KW-1185">Reference proteome</keyword>
<evidence type="ECO:0000313" key="3">
    <source>
        <dbReference type="Proteomes" id="UP000194141"/>
    </source>
</evidence>
<dbReference type="AlphaFoldDB" id="A0A1X4XUI1"/>
<dbReference type="OrthoDB" id="9781701at2"/>
<dbReference type="RefSeq" id="WP_086033467.1">
    <property type="nucleotide sequence ID" value="NZ_MDSU01000018.1"/>
</dbReference>
<name>A0A1X4XUI1_9BACT</name>
<dbReference type="InterPro" id="IPR013132">
    <property type="entry name" value="PseI/NeuA/B-like_N"/>
</dbReference>
<evidence type="ECO:0000313" key="2">
    <source>
        <dbReference type="EMBL" id="OSS41189.1"/>
    </source>
</evidence>
<dbReference type="GO" id="GO:0016051">
    <property type="term" value="P:carbohydrate biosynthetic process"/>
    <property type="evidence" value="ECO:0007669"/>
    <property type="project" value="InterPro"/>
</dbReference>
<gene>
    <name evidence="2" type="ORF">DESAMIL20_742</name>
</gene>
<dbReference type="SUPFAM" id="SSF51569">
    <property type="entry name" value="Aldolase"/>
    <property type="match status" value="1"/>
</dbReference>
<dbReference type="Gene3D" id="3.20.20.70">
    <property type="entry name" value="Aldolase class I"/>
    <property type="match status" value="1"/>
</dbReference>
<comment type="caution">
    <text evidence="2">The sequence shown here is derived from an EMBL/GenBank/DDBJ whole genome shotgun (WGS) entry which is preliminary data.</text>
</comment>
<evidence type="ECO:0000259" key="1">
    <source>
        <dbReference type="Pfam" id="PF03102"/>
    </source>
</evidence>
<reference evidence="2 3" key="1">
    <citation type="journal article" date="2017" name="Front. Microbiol.">
        <title>Genome Sequence of Desulfurella amilsii Strain TR1 and Comparative Genomics of Desulfurellaceae Family.</title>
        <authorList>
            <person name="Florentino A.P."/>
            <person name="Stams A.J."/>
            <person name="Sanchez-Andrea I."/>
        </authorList>
    </citation>
    <scope>NUCLEOTIDE SEQUENCE [LARGE SCALE GENOMIC DNA]</scope>
    <source>
        <strain evidence="2 3">TR1</strain>
    </source>
</reference>
<keyword evidence="2" id="KW-0808">Transferase</keyword>
<accession>A0A1X4XUI1</accession>
<dbReference type="Pfam" id="PF03102">
    <property type="entry name" value="NeuB"/>
    <property type="match status" value="1"/>
</dbReference>
<dbReference type="InterPro" id="IPR013785">
    <property type="entry name" value="Aldolase_TIM"/>
</dbReference>